<accession>X1FWE7</accession>
<sequence length="54" mass="5996">MNVLSSLNEILKRIAARKKLLQGSLDSLVIQLRDIGAIKIVLFGSFARDEVDIN</sequence>
<comment type="caution">
    <text evidence="1">The sequence shown here is derived from an EMBL/GenBank/DDBJ whole genome shotgun (WGS) entry which is preliminary data.</text>
</comment>
<organism evidence="1">
    <name type="scientific">marine sediment metagenome</name>
    <dbReference type="NCBI Taxonomy" id="412755"/>
    <lineage>
        <taxon>unclassified sequences</taxon>
        <taxon>metagenomes</taxon>
        <taxon>ecological metagenomes</taxon>
    </lineage>
</organism>
<name>X1FWE7_9ZZZZ</name>
<dbReference type="EMBL" id="BARU01017826">
    <property type="protein sequence ID" value="GAH49342.1"/>
    <property type="molecule type" value="Genomic_DNA"/>
</dbReference>
<feature type="non-terminal residue" evidence="1">
    <location>
        <position position="54"/>
    </location>
</feature>
<evidence type="ECO:0000313" key="1">
    <source>
        <dbReference type="EMBL" id="GAH49342.1"/>
    </source>
</evidence>
<proteinExistence type="predicted"/>
<reference evidence="1" key="1">
    <citation type="journal article" date="2014" name="Front. Microbiol.">
        <title>High frequency of phylogenetically diverse reductive dehalogenase-homologous genes in deep subseafloor sedimentary metagenomes.</title>
        <authorList>
            <person name="Kawai M."/>
            <person name="Futagami T."/>
            <person name="Toyoda A."/>
            <person name="Takaki Y."/>
            <person name="Nishi S."/>
            <person name="Hori S."/>
            <person name="Arai W."/>
            <person name="Tsubouchi T."/>
            <person name="Morono Y."/>
            <person name="Uchiyama I."/>
            <person name="Ito T."/>
            <person name="Fujiyama A."/>
            <person name="Inagaki F."/>
            <person name="Takami H."/>
        </authorList>
    </citation>
    <scope>NUCLEOTIDE SEQUENCE</scope>
    <source>
        <strain evidence="1">Expedition CK06-06</strain>
    </source>
</reference>
<protein>
    <submittedName>
        <fullName evidence="1">Uncharacterized protein</fullName>
    </submittedName>
</protein>
<dbReference type="AlphaFoldDB" id="X1FWE7"/>
<gene>
    <name evidence="1" type="ORF">S03H2_29521</name>
</gene>